<proteinExistence type="inferred from homology"/>
<evidence type="ECO:0008006" key="4">
    <source>
        <dbReference type="Google" id="ProtNLM"/>
    </source>
</evidence>
<evidence type="ECO:0000313" key="2">
    <source>
        <dbReference type="EMBL" id="KAK6953574.1"/>
    </source>
</evidence>
<dbReference type="EMBL" id="JBANMG010000005">
    <property type="protein sequence ID" value="KAK6953574.1"/>
    <property type="molecule type" value="Genomic_DNA"/>
</dbReference>
<dbReference type="AlphaFoldDB" id="A0AAX6MM56"/>
<protein>
    <recommendedName>
        <fullName evidence="4">YggU-like protein</fullName>
    </recommendedName>
</protein>
<evidence type="ECO:0000256" key="1">
    <source>
        <dbReference type="ARBA" id="ARBA00010364"/>
    </source>
</evidence>
<dbReference type="GO" id="GO:0005737">
    <property type="term" value="C:cytoplasm"/>
    <property type="evidence" value="ECO:0007669"/>
    <property type="project" value="TreeGrafter"/>
</dbReference>
<dbReference type="NCBIfam" id="TIGR00251">
    <property type="entry name" value="DUF167 family protein"/>
    <property type="match status" value="1"/>
</dbReference>
<comment type="similarity">
    <text evidence="1">Belongs to the UPF0235 family.</text>
</comment>
<dbReference type="InterPro" id="IPR003746">
    <property type="entry name" value="DUF167"/>
</dbReference>
<gene>
    <name evidence="2" type="ORF">Daesc_005879</name>
</gene>
<evidence type="ECO:0000313" key="3">
    <source>
        <dbReference type="Proteomes" id="UP001369815"/>
    </source>
</evidence>
<comment type="caution">
    <text evidence="2">The sequence shown here is derived from an EMBL/GenBank/DDBJ whole genome shotgun (WGS) entry which is preliminary data.</text>
</comment>
<dbReference type="Pfam" id="PF02594">
    <property type="entry name" value="DUF167"/>
    <property type="match status" value="1"/>
</dbReference>
<dbReference type="HAMAP" id="MF_00634">
    <property type="entry name" value="UPF0235"/>
    <property type="match status" value="1"/>
</dbReference>
<dbReference type="Proteomes" id="UP001369815">
    <property type="component" value="Unassembled WGS sequence"/>
</dbReference>
<organism evidence="2 3">
    <name type="scientific">Daldinia eschscholtzii</name>
    <dbReference type="NCBI Taxonomy" id="292717"/>
    <lineage>
        <taxon>Eukaryota</taxon>
        <taxon>Fungi</taxon>
        <taxon>Dikarya</taxon>
        <taxon>Ascomycota</taxon>
        <taxon>Pezizomycotina</taxon>
        <taxon>Sordariomycetes</taxon>
        <taxon>Xylariomycetidae</taxon>
        <taxon>Xylariales</taxon>
        <taxon>Hypoxylaceae</taxon>
        <taxon>Daldinia</taxon>
    </lineage>
</organism>
<dbReference type="PANTHER" id="PTHR13420">
    <property type="entry name" value="UPF0235 PROTEIN C15ORF40"/>
    <property type="match status" value="1"/>
</dbReference>
<name>A0AAX6MM56_9PEZI</name>
<dbReference type="SMART" id="SM01152">
    <property type="entry name" value="DUF167"/>
    <property type="match status" value="1"/>
</dbReference>
<dbReference type="InterPro" id="IPR036591">
    <property type="entry name" value="YggU-like_sf"/>
</dbReference>
<dbReference type="Gene3D" id="3.30.1200.10">
    <property type="entry name" value="YggU-like"/>
    <property type="match status" value="1"/>
</dbReference>
<dbReference type="PANTHER" id="PTHR13420:SF7">
    <property type="entry name" value="UPF0235 PROTEIN C15ORF40"/>
    <property type="match status" value="1"/>
</dbReference>
<keyword evidence="3" id="KW-1185">Reference proteome</keyword>
<dbReference type="SUPFAM" id="SSF69786">
    <property type="entry name" value="YggU-like"/>
    <property type="match status" value="1"/>
</dbReference>
<sequence>MAARNAITIIQKSKPSSPEILQLRCHIRPGASKVREGVAAVTDESVELCVAAPPQDGKANKAVIEILSETRLQILGVAKSDLQITHGMKNRDKTISIASACFRRGKDAVDDEDLVALVKQKLLSEEAS</sequence>
<accession>A0AAX6MM56</accession>
<reference evidence="2 3" key="1">
    <citation type="journal article" date="2024" name="Front Chem Biol">
        <title>Unveiling the potential of Daldinia eschscholtzii MFLUCC 19-0629 through bioactivity and bioinformatics studies for enhanced sustainable agriculture production.</title>
        <authorList>
            <person name="Brooks S."/>
            <person name="Weaver J.A."/>
            <person name="Klomchit A."/>
            <person name="Alharthi S.A."/>
            <person name="Onlamun T."/>
            <person name="Nurani R."/>
            <person name="Vong T.K."/>
            <person name="Alberti F."/>
            <person name="Greco C."/>
        </authorList>
    </citation>
    <scope>NUCLEOTIDE SEQUENCE [LARGE SCALE GENOMIC DNA]</scope>
    <source>
        <strain evidence="2">MFLUCC 19-0629</strain>
    </source>
</reference>